<dbReference type="RefSeq" id="WP_002946281.1">
    <property type="nucleotide sequence ID" value="NZ_ACVQ01000001.1"/>
</dbReference>
<keyword evidence="6" id="KW-0802">TPR repeat</keyword>
<proteinExistence type="inferred from homology"/>
<keyword evidence="5" id="KW-0378">Hydrolase</keyword>
<dbReference type="SMART" id="SM00671">
    <property type="entry name" value="SEL1"/>
    <property type="match status" value="2"/>
</dbReference>
<comment type="caution">
    <text evidence="11">The sequence shown here is derived from an EMBL/GenBank/DDBJ whole genome shotgun (WGS) entry which is preliminary data.</text>
</comment>
<evidence type="ECO:0000256" key="10">
    <source>
        <dbReference type="SAM" id="SignalP"/>
    </source>
</evidence>
<protein>
    <recommendedName>
        <fullName evidence="3">beta-lactamase</fullName>
        <ecNumber evidence="3">3.5.2.6</ecNumber>
    </recommendedName>
</protein>
<sequence length="208" mass="22897">MKKIVLALAFLCSFMLVAEAKEPTIEELISEVEKICESGKDFTNKNGTMKYVEACSYLGAVYEGIPEVGNLGIKKDLAKAFKFHKKACGGGYALSCFGLAGFYLEGKAVEKDNKKALEFFQKACNAGYKEGCTIAATMSGNDADMAKVSAQQKKIAIITMICLLAGCLLCLWKERIIKRRQNTIKKPANPAKRSQIPYFKTTLYLTNN</sequence>
<feature type="chain" id="PRO_5039933263" description="beta-lactamase" evidence="10">
    <location>
        <begin position="21"/>
        <end position="208"/>
    </location>
</feature>
<evidence type="ECO:0000256" key="9">
    <source>
        <dbReference type="SAM" id="Phobius"/>
    </source>
</evidence>
<dbReference type="eggNOG" id="COG0790">
    <property type="taxonomic scope" value="Bacteria"/>
</dbReference>
<accession>C6RCL0</accession>
<dbReference type="AlphaFoldDB" id="C6RCL0"/>
<dbReference type="GO" id="GO:0046677">
    <property type="term" value="P:response to antibiotic"/>
    <property type="evidence" value="ECO:0007669"/>
    <property type="project" value="UniProtKB-KW"/>
</dbReference>
<feature type="signal peptide" evidence="10">
    <location>
        <begin position="1"/>
        <end position="20"/>
    </location>
</feature>
<dbReference type="GeneID" id="60991299"/>
<evidence type="ECO:0000256" key="6">
    <source>
        <dbReference type="ARBA" id="ARBA00022803"/>
    </source>
</evidence>
<dbReference type="PANTHER" id="PTHR13891:SF1">
    <property type="entry name" value="CYTOCHROME C OXIDASE ASSEMBLY FACTOR 7"/>
    <property type="match status" value="1"/>
</dbReference>
<organism evidence="11 12">
    <name type="scientific">Campylobacter showae RM3277</name>
    <dbReference type="NCBI Taxonomy" id="553219"/>
    <lineage>
        <taxon>Bacteria</taxon>
        <taxon>Pseudomonadati</taxon>
        <taxon>Campylobacterota</taxon>
        <taxon>Epsilonproteobacteria</taxon>
        <taxon>Campylobacterales</taxon>
        <taxon>Campylobacteraceae</taxon>
        <taxon>Campylobacter</taxon>
    </lineage>
</organism>
<keyword evidence="7" id="KW-1015">Disulfide bond</keyword>
<dbReference type="PANTHER" id="PTHR13891">
    <property type="entry name" value="CYTOCHROME C OXIDASE ASSEMBLY FACTOR 7"/>
    <property type="match status" value="1"/>
</dbReference>
<keyword evidence="4" id="KW-0677">Repeat</keyword>
<gene>
    <name evidence="11" type="ORF">CAMSH0001_2371</name>
</gene>
<name>C6RCL0_9BACT</name>
<evidence type="ECO:0000256" key="1">
    <source>
        <dbReference type="ARBA" id="ARBA00001526"/>
    </source>
</evidence>
<dbReference type="InterPro" id="IPR011990">
    <property type="entry name" value="TPR-like_helical_dom_sf"/>
</dbReference>
<keyword evidence="8" id="KW-0046">Antibiotic resistance</keyword>
<dbReference type="Pfam" id="PF08238">
    <property type="entry name" value="Sel1"/>
    <property type="match status" value="2"/>
</dbReference>
<keyword evidence="9" id="KW-0472">Membrane</keyword>
<evidence type="ECO:0000256" key="2">
    <source>
        <dbReference type="ARBA" id="ARBA00008486"/>
    </source>
</evidence>
<dbReference type="Proteomes" id="UP000003107">
    <property type="component" value="Unassembled WGS sequence"/>
</dbReference>
<feature type="transmembrane region" description="Helical" evidence="9">
    <location>
        <begin position="155"/>
        <end position="172"/>
    </location>
</feature>
<evidence type="ECO:0000313" key="11">
    <source>
        <dbReference type="EMBL" id="EET80869.1"/>
    </source>
</evidence>
<evidence type="ECO:0000313" key="12">
    <source>
        <dbReference type="Proteomes" id="UP000003107"/>
    </source>
</evidence>
<keyword evidence="10" id="KW-0732">Signal</keyword>
<dbReference type="Gene3D" id="1.25.40.10">
    <property type="entry name" value="Tetratricopeptide repeat domain"/>
    <property type="match status" value="1"/>
</dbReference>
<evidence type="ECO:0000256" key="4">
    <source>
        <dbReference type="ARBA" id="ARBA00022737"/>
    </source>
</evidence>
<evidence type="ECO:0000256" key="3">
    <source>
        <dbReference type="ARBA" id="ARBA00012865"/>
    </source>
</evidence>
<dbReference type="EC" id="3.5.2.6" evidence="3"/>
<dbReference type="InterPro" id="IPR006597">
    <property type="entry name" value="Sel1-like"/>
</dbReference>
<keyword evidence="9" id="KW-0812">Transmembrane</keyword>
<comment type="catalytic activity">
    <reaction evidence="1">
        <text>a beta-lactam + H2O = a substituted beta-amino acid</text>
        <dbReference type="Rhea" id="RHEA:20401"/>
        <dbReference type="ChEBI" id="CHEBI:15377"/>
        <dbReference type="ChEBI" id="CHEBI:35627"/>
        <dbReference type="ChEBI" id="CHEBI:140347"/>
        <dbReference type="EC" id="3.5.2.6"/>
    </reaction>
</comment>
<dbReference type="SUPFAM" id="SSF81901">
    <property type="entry name" value="HCP-like"/>
    <property type="match status" value="1"/>
</dbReference>
<dbReference type="EMBL" id="ACVQ01000001">
    <property type="protein sequence ID" value="EET80869.1"/>
    <property type="molecule type" value="Genomic_DNA"/>
</dbReference>
<keyword evidence="12" id="KW-1185">Reference proteome</keyword>
<evidence type="ECO:0000256" key="7">
    <source>
        <dbReference type="ARBA" id="ARBA00023157"/>
    </source>
</evidence>
<keyword evidence="9" id="KW-1133">Transmembrane helix</keyword>
<dbReference type="STRING" id="553219.CAMSH0001_2371"/>
<reference evidence="11 12" key="1">
    <citation type="submission" date="2009-07" db="EMBL/GenBank/DDBJ databases">
        <authorList>
            <person name="Madupu R."/>
            <person name="Sebastian Y."/>
            <person name="Durkin A.S."/>
            <person name="Torralba M."/>
            <person name="Methe B."/>
            <person name="Sutton G.G."/>
            <person name="Strausberg R.L."/>
            <person name="Nelson K.E."/>
        </authorList>
    </citation>
    <scope>NUCLEOTIDE SEQUENCE [LARGE SCALE GENOMIC DNA]</scope>
    <source>
        <strain evidence="11 12">RM3277</strain>
    </source>
</reference>
<evidence type="ECO:0000256" key="8">
    <source>
        <dbReference type="ARBA" id="ARBA00023251"/>
    </source>
</evidence>
<dbReference type="GO" id="GO:0008800">
    <property type="term" value="F:beta-lactamase activity"/>
    <property type="evidence" value="ECO:0007669"/>
    <property type="project" value="UniProtKB-EC"/>
</dbReference>
<comment type="similarity">
    <text evidence="2">Belongs to the hcp beta-lactamase family.</text>
</comment>
<dbReference type="InterPro" id="IPR040239">
    <property type="entry name" value="HcpB-like"/>
</dbReference>
<evidence type="ECO:0000256" key="5">
    <source>
        <dbReference type="ARBA" id="ARBA00022801"/>
    </source>
</evidence>